<feature type="coiled-coil region" evidence="1">
    <location>
        <begin position="27"/>
        <end position="78"/>
    </location>
</feature>
<evidence type="ECO:0000313" key="3">
    <source>
        <dbReference type="EMBL" id="KIV89855.1"/>
    </source>
</evidence>
<dbReference type="AlphaFoldDB" id="A0A0D1WLI2"/>
<accession>A0A0D1WLI2</accession>
<dbReference type="HOGENOM" id="CLU_1240154_0_0_1"/>
<keyword evidence="1" id="KW-0175">Coiled coil</keyword>
<dbReference type="GeneID" id="27325068"/>
<dbReference type="VEuPathDB" id="FungiDB:PV10_07223"/>
<sequence>MSSTAPVTALDHPLIWVLLAKAQNSSCNTQEKEVTQAIEDIQHLLENSLGRDVTQLKVRETRDRLDREETMAKALSNMEYLEATISHFSRIISPESPRSDDNVSTDQAANLKRKWKILEQSEHKWEELEDCRKRCRDDYNREMRYQDELAKATLPQQPTVTDHVDCMTQSNKNIQPQSHVAEDPSAVSSQTEKTTRRSYYQFTPQRGSFMQHRSSGRRRSGFI</sequence>
<proteinExistence type="predicted"/>
<gene>
    <name evidence="3" type="ORF">PV10_07223</name>
</gene>
<organism evidence="3 4">
    <name type="scientific">Exophiala mesophila</name>
    <name type="common">Black yeast-like fungus</name>
    <dbReference type="NCBI Taxonomy" id="212818"/>
    <lineage>
        <taxon>Eukaryota</taxon>
        <taxon>Fungi</taxon>
        <taxon>Dikarya</taxon>
        <taxon>Ascomycota</taxon>
        <taxon>Pezizomycotina</taxon>
        <taxon>Eurotiomycetes</taxon>
        <taxon>Chaetothyriomycetidae</taxon>
        <taxon>Chaetothyriales</taxon>
        <taxon>Herpotrichiellaceae</taxon>
        <taxon>Exophiala</taxon>
    </lineage>
</organism>
<feature type="region of interest" description="Disordered" evidence="2">
    <location>
        <begin position="173"/>
        <end position="223"/>
    </location>
</feature>
<evidence type="ECO:0000256" key="2">
    <source>
        <dbReference type="SAM" id="MobiDB-lite"/>
    </source>
</evidence>
<dbReference type="RefSeq" id="XP_016221429.1">
    <property type="nucleotide sequence ID" value="XM_016372097.1"/>
</dbReference>
<reference evidence="3 4" key="1">
    <citation type="submission" date="2015-01" db="EMBL/GenBank/DDBJ databases">
        <title>The Genome Sequence of Exophiala mesophila CBS40295.</title>
        <authorList>
            <consortium name="The Broad Institute Genomics Platform"/>
            <person name="Cuomo C."/>
            <person name="de Hoog S."/>
            <person name="Gorbushina A."/>
            <person name="Stielow B."/>
            <person name="Teixiera M."/>
            <person name="Abouelleil A."/>
            <person name="Chapman S.B."/>
            <person name="Priest M."/>
            <person name="Young S.K."/>
            <person name="Wortman J."/>
            <person name="Nusbaum C."/>
            <person name="Birren B."/>
        </authorList>
    </citation>
    <scope>NUCLEOTIDE SEQUENCE [LARGE SCALE GENOMIC DNA]</scope>
    <source>
        <strain evidence="3 4">CBS 40295</strain>
    </source>
</reference>
<feature type="compositionally biased region" description="Polar residues" evidence="2">
    <location>
        <begin position="186"/>
        <end position="213"/>
    </location>
</feature>
<dbReference type="EMBL" id="KN847524">
    <property type="protein sequence ID" value="KIV89855.1"/>
    <property type="molecule type" value="Genomic_DNA"/>
</dbReference>
<evidence type="ECO:0000256" key="1">
    <source>
        <dbReference type="SAM" id="Coils"/>
    </source>
</evidence>
<feature type="compositionally biased region" description="Basic residues" evidence="2">
    <location>
        <begin position="214"/>
        <end position="223"/>
    </location>
</feature>
<name>A0A0D1WLI2_EXOME</name>
<dbReference type="Proteomes" id="UP000054302">
    <property type="component" value="Unassembled WGS sequence"/>
</dbReference>
<evidence type="ECO:0000313" key="4">
    <source>
        <dbReference type="Proteomes" id="UP000054302"/>
    </source>
</evidence>
<keyword evidence="4" id="KW-1185">Reference proteome</keyword>
<protein>
    <submittedName>
        <fullName evidence="3">Uncharacterized protein</fullName>
    </submittedName>
</protein>